<organism evidence="6 7">
    <name type="scientific">Edaphosphingomonas haloaromaticamans</name>
    <dbReference type="NCBI Taxonomy" id="653954"/>
    <lineage>
        <taxon>Bacteria</taxon>
        <taxon>Pseudomonadati</taxon>
        <taxon>Pseudomonadota</taxon>
        <taxon>Alphaproteobacteria</taxon>
        <taxon>Sphingomonadales</taxon>
        <taxon>Rhizorhabdaceae</taxon>
        <taxon>Edaphosphingomonas</taxon>
    </lineage>
</organism>
<dbReference type="AlphaFoldDB" id="A0A1S1HGL3"/>
<dbReference type="InterPro" id="IPR004710">
    <property type="entry name" value="Bilac:Na_transpt"/>
</dbReference>
<dbReference type="GO" id="GO:0016020">
    <property type="term" value="C:membrane"/>
    <property type="evidence" value="ECO:0007669"/>
    <property type="project" value="UniProtKB-SubCell"/>
</dbReference>
<dbReference type="Pfam" id="PF01758">
    <property type="entry name" value="SBF"/>
    <property type="match status" value="1"/>
</dbReference>
<dbReference type="PANTHER" id="PTHR10361">
    <property type="entry name" value="SODIUM-BILE ACID COTRANSPORTER"/>
    <property type="match status" value="1"/>
</dbReference>
<feature type="transmembrane region" description="Helical" evidence="5">
    <location>
        <begin position="68"/>
        <end position="85"/>
    </location>
</feature>
<keyword evidence="7" id="KW-1185">Reference proteome</keyword>
<dbReference type="Gene3D" id="1.20.1530.20">
    <property type="match status" value="1"/>
</dbReference>
<evidence type="ECO:0000256" key="5">
    <source>
        <dbReference type="SAM" id="Phobius"/>
    </source>
</evidence>
<feature type="transmembrane region" description="Helical" evidence="5">
    <location>
        <begin position="227"/>
        <end position="249"/>
    </location>
</feature>
<dbReference type="PANTHER" id="PTHR10361:SF28">
    <property type="entry name" value="P3 PROTEIN-RELATED"/>
    <property type="match status" value="1"/>
</dbReference>
<feature type="transmembrane region" description="Helical" evidence="5">
    <location>
        <begin position="40"/>
        <end position="62"/>
    </location>
</feature>
<evidence type="ECO:0000256" key="2">
    <source>
        <dbReference type="ARBA" id="ARBA00022692"/>
    </source>
</evidence>
<dbReference type="Proteomes" id="UP000179467">
    <property type="component" value="Unassembled WGS sequence"/>
</dbReference>
<dbReference type="InterPro" id="IPR038770">
    <property type="entry name" value="Na+/solute_symporter_sf"/>
</dbReference>
<protein>
    <submittedName>
        <fullName evidence="6">Sodium Bile acid symporter family protein</fullName>
    </submittedName>
</protein>
<sequence length="286" mass="29315">MALTHIIPLLINISIFFMVLALGLRAGRGDAIYLLRRPTLLLRSIVSMSVVMIAAAILLSFLIDPAPAVKIALIVLAMSPVPPILPAKQIKAGGSGAYAVGLLATASVAAVVLTPLAVTLIGRLLGVAVDISASRVATVMLVSVIIPLGIGIGIRTLLPDAAARIAPAMSRAAMILLVVAALPLLFEAGPAIWAMVGDGVLLGLIAFTLIGLVAGHLLGGPDNGNRTVLALATGTRHPGVAIAIATANFPHEKAVLAVVFYHLVISALVSLPYVRRRHVASGETPA</sequence>
<feature type="transmembrane region" description="Helical" evidence="5">
    <location>
        <begin position="255"/>
        <end position="274"/>
    </location>
</feature>
<keyword evidence="2 5" id="KW-0812">Transmembrane</keyword>
<name>A0A1S1HGL3_9SPHN</name>
<feature type="transmembrane region" description="Helical" evidence="5">
    <location>
        <begin position="165"/>
        <end position="186"/>
    </location>
</feature>
<reference evidence="6 7" key="1">
    <citation type="submission" date="2016-09" db="EMBL/GenBank/DDBJ databases">
        <title>Metabolic pathway, cell adaptation mechanisms and a novel monoxygenase revealed through proteogenomic-transcription analysis of a Sphingomonas haloaromaticamans strain degrading the fungicide ortho-phenylphenol.</title>
        <authorList>
            <person name="Perruchon C."/>
            <person name="Papadopoulou E.S."/>
            <person name="Rousidou C."/>
            <person name="Vasileiadis S."/>
            <person name="Tanou G."/>
            <person name="Amoutzias G."/>
            <person name="Molassiotis A."/>
            <person name="Karpouzas D.G."/>
        </authorList>
    </citation>
    <scope>NUCLEOTIDE SEQUENCE [LARGE SCALE GENOMIC DNA]</scope>
    <source>
        <strain evidence="6 7">P3</strain>
    </source>
</reference>
<dbReference type="EMBL" id="MIPT01000001">
    <property type="protein sequence ID" value="OHT20596.1"/>
    <property type="molecule type" value="Genomic_DNA"/>
</dbReference>
<gene>
    <name evidence="6" type="ORF">BHE75_02595</name>
</gene>
<dbReference type="RefSeq" id="WP_070935838.1">
    <property type="nucleotide sequence ID" value="NZ_MIPT01000001.1"/>
</dbReference>
<keyword evidence="4 5" id="KW-0472">Membrane</keyword>
<accession>A0A1S1HGL3</accession>
<evidence type="ECO:0000256" key="3">
    <source>
        <dbReference type="ARBA" id="ARBA00022989"/>
    </source>
</evidence>
<evidence type="ECO:0000256" key="1">
    <source>
        <dbReference type="ARBA" id="ARBA00004141"/>
    </source>
</evidence>
<feature type="transmembrane region" description="Helical" evidence="5">
    <location>
        <begin position="137"/>
        <end position="158"/>
    </location>
</feature>
<evidence type="ECO:0000313" key="6">
    <source>
        <dbReference type="EMBL" id="OHT20596.1"/>
    </source>
</evidence>
<evidence type="ECO:0000256" key="4">
    <source>
        <dbReference type="ARBA" id="ARBA00023136"/>
    </source>
</evidence>
<evidence type="ECO:0000313" key="7">
    <source>
        <dbReference type="Proteomes" id="UP000179467"/>
    </source>
</evidence>
<feature type="transmembrane region" description="Helical" evidence="5">
    <location>
        <begin position="97"/>
        <end position="125"/>
    </location>
</feature>
<keyword evidence="3 5" id="KW-1133">Transmembrane helix</keyword>
<feature type="transmembrane region" description="Helical" evidence="5">
    <location>
        <begin position="6"/>
        <end position="28"/>
    </location>
</feature>
<comment type="caution">
    <text evidence="6">The sequence shown here is derived from an EMBL/GenBank/DDBJ whole genome shotgun (WGS) entry which is preliminary data.</text>
</comment>
<comment type="subcellular location">
    <subcellularLocation>
        <location evidence="1">Membrane</location>
        <topology evidence="1">Multi-pass membrane protein</topology>
    </subcellularLocation>
</comment>
<proteinExistence type="predicted"/>
<feature type="transmembrane region" description="Helical" evidence="5">
    <location>
        <begin position="192"/>
        <end position="215"/>
    </location>
</feature>
<dbReference type="InterPro" id="IPR002657">
    <property type="entry name" value="BilAc:Na_symport/Acr3"/>
</dbReference>